<feature type="region of interest" description="Disordered" evidence="1">
    <location>
        <begin position="1"/>
        <end position="40"/>
    </location>
</feature>
<reference evidence="3" key="1">
    <citation type="submission" date="2023-10" db="EMBL/GenBank/DDBJ databases">
        <title>Genome assembly of Pristionchus species.</title>
        <authorList>
            <person name="Yoshida K."/>
            <person name="Sommer R.J."/>
        </authorList>
    </citation>
    <scope>NUCLEOTIDE SEQUENCE</scope>
    <source>
        <strain evidence="3">RS5133</strain>
    </source>
</reference>
<sequence length="104" mass="11207">QTDVSTCSMDEYQGLSPMRPFPPWPSMGSSSSSLSTPSPLLSDDAMNVMMASYMNSPQGRAQFHRLAASRNLFAVDSVAPAAAQIDPVEMSPFVDSPPPHYNLV</sequence>
<dbReference type="EMBL" id="BTSY01000003">
    <property type="protein sequence ID" value="GMT17886.1"/>
    <property type="molecule type" value="Genomic_DNA"/>
</dbReference>
<evidence type="ECO:0000313" key="5">
    <source>
        <dbReference type="EMBL" id="GMT17886.1"/>
    </source>
</evidence>
<feature type="non-terminal residue" evidence="3">
    <location>
        <position position="104"/>
    </location>
</feature>
<dbReference type="EMBL" id="BTSY01000002">
    <property type="protein sequence ID" value="GMT13602.1"/>
    <property type="molecule type" value="Genomic_DNA"/>
</dbReference>
<accession>A0AAV5UXA3</accession>
<proteinExistence type="predicted"/>
<evidence type="ECO:0000313" key="2">
    <source>
        <dbReference type="EMBL" id="GMT11622.1"/>
    </source>
</evidence>
<dbReference type="AlphaFoldDB" id="A0AAV5UXA3"/>
<evidence type="ECO:0000313" key="3">
    <source>
        <dbReference type="EMBL" id="GMT11896.1"/>
    </source>
</evidence>
<dbReference type="Proteomes" id="UP001432322">
    <property type="component" value="Unassembled WGS sequence"/>
</dbReference>
<dbReference type="EMBL" id="BTSY01000001">
    <property type="protein sequence ID" value="GMT11622.1"/>
    <property type="molecule type" value="Genomic_DNA"/>
</dbReference>
<dbReference type="EMBL" id="BTSY01000001">
    <property type="protein sequence ID" value="GMT11896.1"/>
    <property type="molecule type" value="Genomic_DNA"/>
</dbReference>
<feature type="non-terminal residue" evidence="3">
    <location>
        <position position="1"/>
    </location>
</feature>
<comment type="caution">
    <text evidence="3">The sequence shown here is derived from an EMBL/GenBank/DDBJ whole genome shotgun (WGS) entry which is preliminary data.</text>
</comment>
<evidence type="ECO:0000313" key="6">
    <source>
        <dbReference type="Proteomes" id="UP001432322"/>
    </source>
</evidence>
<evidence type="ECO:0000313" key="4">
    <source>
        <dbReference type="EMBL" id="GMT13602.1"/>
    </source>
</evidence>
<feature type="compositionally biased region" description="Low complexity" evidence="1">
    <location>
        <begin position="26"/>
        <end position="40"/>
    </location>
</feature>
<keyword evidence="6" id="KW-1185">Reference proteome</keyword>
<protein>
    <submittedName>
        <fullName evidence="3">Uncharacterized protein</fullName>
    </submittedName>
</protein>
<evidence type="ECO:0000256" key="1">
    <source>
        <dbReference type="SAM" id="MobiDB-lite"/>
    </source>
</evidence>
<organism evidence="3 6">
    <name type="scientific">Pristionchus fissidentatus</name>
    <dbReference type="NCBI Taxonomy" id="1538716"/>
    <lineage>
        <taxon>Eukaryota</taxon>
        <taxon>Metazoa</taxon>
        <taxon>Ecdysozoa</taxon>
        <taxon>Nematoda</taxon>
        <taxon>Chromadorea</taxon>
        <taxon>Rhabditida</taxon>
        <taxon>Rhabditina</taxon>
        <taxon>Diplogasteromorpha</taxon>
        <taxon>Diplogasteroidea</taxon>
        <taxon>Neodiplogasteridae</taxon>
        <taxon>Pristionchus</taxon>
    </lineage>
</organism>
<name>A0AAV5UXA3_9BILA</name>
<gene>
    <name evidence="2" type="ORF">PFISCL1PPCAC_2919</name>
    <name evidence="3" type="ORF">PFISCL1PPCAC_3193</name>
    <name evidence="4" type="ORF">PFISCL1PPCAC_4899</name>
    <name evidence="5" type="ORF">PFISCL1PPCAC_9183</name>
</gene>